<feature type="region of interest" description="Disordered" evidence="1">
    <location>
        <begin position="1"/>
        <end position="54"/>
    </location>
</feature>
<reference evidence="2" key="1">
    <citation type="submission" date="2021-06" db="EMBL/GenBank/DDBJ databases">
        <title>Comparative genomics, transcriptomics and evolutionary studies reveal genomic signatures of adaptation to plant cell wall in hemibiotrophic fungi.</title>
        <authorList>
            <consortium name="DOE Joint Genome Institute"/>
            <person name="Baroncelli R."/>
            <person name="Diaz J.F."/>
            <person name="Benocci T."/>
            <person name="Peng M."/>
            <person name="Battaglia E."/>
            <person name="Haridas S."/>
            <person name="Andreopoulos W."/>
            <person name="Labutti K."/>
            <person name="Pangilinan J."/>
            <person name="Floch G.L."/>
            <person name="Makela M.R."/>
            <person name="Henrissat B."/>
            <person name="Grigoriev I.V."/>
            <person name="Crouch J.A."/>
            <person name="De Vries R.P."/>
            <person name="Sukno S.A."/>
            <person name="Thon M.R."/>
        </authorList>
    </citation>
    <scope>NUCLEOTIDE SEQUENCE</scope>
    <source>
        <strain evidence="2">MAFF235873</strain>
    </source>
</reference>
<evidence type="ECO:0000313" key="2">
    <source>
        <dbReference type="EMBL" id="KAK2031120.1"/>
    </source>
</evidence>
<evidence type="ECO:0000313" key="3">
    <source>
        <dbReference type="Proteomes" id="UP001232148"/>
    </source>
</evidence>
<evidence type="ECO:0000256" key="1">
    <source>
        <dbReference type="SAM" id="MobiDB-lite"/>
    </source>
</evidence>
<dbReference type="AlphaFoldDB" id="A0AAD9HLD2"/>
<sequence>MSSNFDKERQRQAQEEARERQLRTVREGFVGSEKNKSGNSRIKSDRIANGKRTHVCSRSVECKNSWNKDDSFANS</sequence>
<proteinExistence type="predicted"/>
<protein>
    <submittedName>
        <fullName evidence="2">Uncharacterized protein</fullName>
    </submittedName>
</protein>
<dbReference type="EMBL" id="MU842844">
    <property type="protein sequence ID" value="KAK2031120.1"/>
    <property type="molecule type" value="Genomic_DNA"/>
</dbReference>
<accession>A0AAD9HLD2</accession>
<organism evidence="2 3">
    <name type="scientific">Colletotrichum zoysiae</name>
    <dbReference type="NCBI Taxonomy" id="1216348"/>
    <lineage>
        <taxon>Eukaryota</taxon>
        <taxon>Fungi</taxon>
        <taxon>Dikarya</taxon>
        <taxon>Ascomycota</taxon>
        <taxon>Pezizomycotina</taxon>
        <taxon>Sordariomycetes</taxon>
        <taxon>Hypocreomycetidae</taxon>
        <taxon>Glomerellales</taxon>
        <taxon>Glomerellaceae</taxon>
        <taxon>Colletotrichum</taxon>
        <taxon>Colletotrichum graminicola species complex</taxon>
    </lineage>
</organism>
<comment type="caution">
    <text evidence="2">The sequence shown here is derived from an EMBL/GenBank/DDBJ whole genome shotgun (WGS) entry which is preliminary data.</text>
</comment>
<keyword evidence="3" id="KW-1185">Reference proteome</keyword>
<dbReference type="Proteomes" id="UP001232148">
    <property type="component" value="Unassembled WGS sequence"/>
</dbReference>
<feature type="compositionally biased region" description="Basic and acidic residues" evidence="1">
    <location>
        <begin position="1"/>
        <end position="26"/>
    </location>
</feature>
<name>A0AAD9HLD2_9PEZI</name>
<gene>
    <name evidence="2" type="ORF">LX32DRAFT_692005</name>
</gene>